<name>A0A7W3PDB2_9MICO</name>
<dbReference type="RefSeq" id="WP_182615339.1">
    <property type="nucleotide sequence ID" value="NZ_BAAATF010000006.1"/>
</dbReference>
<sequence>MQIDGIVTFRRSFIGVERMTRDLLIDITGNSSDAEERFHLPRHREALPRAESTLRAEADVLDASTPVDE</sequence>
<protein>
    <submittedName>
        <fullName evidence="1">Uncharacterized protein</fullName>
    </submittedName>
</protein>
<gene>
    <name evidence="1" type="ORF">FHX71_001722</name>
</gene>
<dbReference type="Proteomes" id="UP000540568">
    <property type="component" value="Unassembled WGS sequence"/>
</dbReference>
<accession>A0A7W3PDB2</accession>
<organism evidence="1 2">
    <name type="scientific">Promicromonospora sukumoe</name>
    <dbReference type="NCBI Taxonomy" id="88382"/>
    <lineage>
        <taxon>Bacteria</taxon>
        <taxon>Bacillati</taxon>
        <taxon>Actinomycetota</taxon>
        <taxon>Actinomycetes</taxon>
        <taxon>Micrococcales</taxon>
        <taxon>Promicromonosporaceae</taxon>
        <taxon>Promicromonospora</taxon>
    </lineage>
</organism>
<proteinExistence type="predicted"/>
<dbReference type="AlphaFoldDB" id="A0A7W3PDB2"/>
<reference evidence="1 2" key="1">
    <citation type="submission" date="2020-07" db="EMBL/GenBank/DDBJ databases">
        <title>Sequencing the genomes of 1000 actinobacteria strains.</title>
        <authorList>
            <person name="Klenk H.-P."/>
        </authorList>
    </citation>
    <scope>NUCLEOTIDE SEQUENCE [LARGE SCALE GENOMIC DNA]</scope>
    <source>
        <strain evidence="1 2">DSM 44121</strain>
    </source>
</reference>
<comment type="caution">
    <text evidence="1">The sequence shown here is derived from an EMBL/GenBank/DDBJ whole genome shotgun (WGS) entry which is preliminary data.</text>
</comment>
<dbReference type="EMBL" id="JACGWV010000001">
    <property type="protein sequence ID" value="MBA8807780.1"/>
    <property type="molecule type" value="Genomic_DNA"/>
</dbReference>
<keyword evidence="2" id="KW-1185">Reference proteome</keyword>
<evidence type="ECO:0000313" key="2">
    <source>
        <dbReference type="Proteomes" id="UP000540568"/>
    </source>
</evidence>
<evidence type="ECO:0000313" key="1">
    <source>
        <dbReference type="EMBL" id="MBA8807780.1"/>
    </source>
</evidence>